<feature type="transmembrane region" description="Helical" evidence="1">
    <location>
        <begin position="91"/>
        <end position="115"/>
    </location>
</feature>
<evidence type="ECO:0000256" key="1">
    <source>
        <dbReference type="SAM" id="Phobius"/>
    </source>
</evidence>
<keyword evidence="1" id="KW-1133">Transmembrane helix</keyword>
<dbReference type="HOGENOM" id="CLU_141496_1_0_10"/>
<keyword evidence="3" id="KW-1185">Reference proteome</keyword>
<dbReference type="OrthoDB" id="6333271at2"/>
<evidence type="ECO:0000313" key="2">
    <source>
        <dbReference type="EMBL" id="AFM04974.1"/>
    </source>
</evidence>
<proteinExistence type="predicted"/>
<protein>
    <submittedName>
        <fullName evidence="2">Uncharacterized protein</fullName>
    </submittedName>
</protein>
<dbReference type="STRING" id="880071.Fleli_2611"/>
<keyword evidence="1" id="KW-0812">Transmembrane</keyword>
<feature type="transmembrane region" description="Helical" evidence="1">
    <location>
        <begin position="25"/>
        <end position="46"/>
    </location>
</feature>
<gene>
    <name evidence="2" type="ordered locus">Fleli_2611</name>
</gene>
<dbReference type="KEGG" id="fli:Fleli_2611"/>
<keyword evidence="1" id="KW-0472">Membrane</keyword>
<dbReference type="AlphaFoldDB" id="I4ALY9"/>
<sequence precursor="true">MQQTIILILGSLGGAITTFTLQKQGFSVVVAPCIVGLIGALIGHYLKSYHLPLSIFAGAFVGMTSPAIASTWLIVLAGIFAGFLYKISLNIFAGFGGRLGTVAFISTLAAFYLLLAIKKIISK</sequence>
<accession>I4ALY9</accession>
<reference evidence="3" key="1">
    <citation type="submission" date="2012-06" db="EMBL/GenBank/DDBJ databases">
        <title>The complete genome of Flexibacter litoralis DSM 6794.</title>
        <authorList>
            <person name="Lucas S."/>
            <person name="Copeland A."/>
            <person name="Lapidus A."/>
            <person name="Glavina del Rio T."/>
            <person name="Dalin E."/>
            <person name="Tice H."/>
            <person name="Bruce D."/>
            <person name="Goodwin L."/>
            <person name="Pitluck S."/>
            <person name="Peters L."/>
            <person name="Ovchinnikova G."/>
            <person name="Lu M."/>
            <person name="Kyrpides N."/>
            <person name="Mavromatis K."/>
            <person name="Ivanova N."/>
            <person name="Brettin T."/>
            <person name="Detter J.C."/>
            <person name="Han C."/>
            <person name="Larimer F."/>
            <person name="Land M."/>
            <person name="Hauser L."/>
            <person name="Markowitz V."/>
            <person name="Cheng J.-F."/>
            <person name="Hugenholtz P."/>
            <person name="Woyke T."/>
            <person name="Wu D."/>
            <person name="Spring S."/>
            <person name="Lang E."/>
            <person name="Kopitz M."/>
            <person name="Brambilla E."/>
            <person name="Klenk H.-P."/>
            <person name="Eisen J.A."/>
        </authorList>
    </citation>
    <scope>NUCLEOTIDE SEQUENCE [LARGE SCALE GENOMIC DNA]</scope>
    <source>
        <strain evidence="3">ATCC 23117 / DSM 6794 / NBRC 15988 / NCIMB 1366 / Sio-4</strain>
    </source>
</reference>
<evidence type="ECO:0000313" key="3">
    <source>
        <dbReference type="Proteomes" id="UP000006054"/>
    </source>
</evidence>
<name>I4ALY9_BERLS</name>
<dbReference type="EMBL" id="CP003345">
    <property type="protein sequence ID" value="AFM04974.1"/>
    <property type="molecule type" value="Genomic_DNA"/>
</dbReference>
<dbReference type="Proteomes" id="UP000006054">
    <property type="component" value="Chromosome"/>
</dbReference>
<dbReference type="RefSeq" id="WP_014798411.1">
    <property type="nucleotide sequence ID" value="NC_018018.1"/>
</dbReference>
<dbReference type="PATRIC" id="fig|880071.3.peg.2601"/>
<feature type="transmembrane region" description="Helical" evidence="1">
    <location>
        <begin position="53"/>
        <end position="85"/>
    </location>
</feature>
<organism evidence="2 3">
    <name type="scientific">Bernardetia litoralis (strain ATCC 23117 / DSM 6794 / NBRC 15988 / NCIMB 1366 / Fx l1 / Sio-4)</name>
    <name type="common">Flexibacter litoralis</name>
    <dbReference type="NCBI Taxonomy" id="880071"/>
    <lineage>
        <taxon>Bacteria</taxon>
        <taxon>Pseudomonadati</taxon>
        <taxon>Bacteroidota</taxon>
        <taxon>Cytophagia</taxon>
        <taxon>Cytophagales</taxon>
        <taxon>Bernardetiaceae</taxon>
        <taxon>Bernardetia</taxon>
    </lineage>
</organism>